<organism evidence="7 8">
    <name type="scientific">Coemansia spiralis</name>
    <dbReference type="NCBI Taxonomy" id="417178"/>
    <lineage>
        <taxon>Eukaryota</taxon>
        <taxon>Fungi</taxon>
        <taxon>Fungi incertae sedis</taxon>
        <taxon>Zoopagomycota</taxon>
        <taxon>Kickxellomycotina</taxon>
        <taxon>Kickxellomycetes</taxon>
        <taxon>Kickxellales</taxon>
        <taxon>Kickxellaceae</taxon>
        <taxon>Coemansia</taxon>
    </lineage>
</organism>
<dbReference type="Pfam" id="PF12295">
    <property type="entry name" value="Symplekin_C"/>
    <property type="match status" value="1"/>
</dbReference>
<evidence type="ECO:0000256" key="4">
    <source>
        <dbReference type="SAM" id="MobiDB-lite"/>
    </source>
</evidence>
<dbReference type="PANTHER" id="PTHR15245:SF20">
    <property type="entry name" value="SYMPLEKIN"/>
    <property type="match status" value="1"/>
</dbReference>
<dbReference type="GO" id="GO:0006397">
    <property type="term" value="P:mRNA processing"/>
    <property type="evidence" value="ECO:0007669"/>
    <property type="project" value="UniProtKB-KW"/>
</dbReference>
<evidence type="ECO:0000259" key="6">
    <source>
        <dbReference type="Pfam" id="PF12295"/>
    </source>
</evidence>
<keyword evidence="2" id="KW-0507">mRNA processing</keyword>
<feature type="domain" description="Symplekin C-terminal" evidence="6">
    <location>
        <begin position="973"/>
        <end position="1161"/>
    </location>
</feature>
<evidence type="ECO:0000313" key="8">
    <source>
        <dbReference type="Proteomes" id="UP001151516"/>
    </source>
</evidence>
<accession>A0A9W8L551</accession>
<dbReference type="AlphaFoldDB" id="A0A9W8L551"/>
<reference evidence="7" key="1">
    <citation type="submission" date="2022-07" db="EMBL/GenBank/DDBJ databases">
        <title>Phylogenomic reconstructions and comparative analyses of Kickxellomycotina fungi.</title>
        <authorList>
            <person name="Reynolds N.K."/>
            <person name="Stajich J.E."/>
            <person name="Barry K."/>
            <person name="Grigoriev I.V."/>
            <person name="Crous P."/>
            <person name="Smith M.E."/>
        </authorList>
    </citation>
    <scope>NUCLEOTIDE SEQUENCE</scope>
    <source>
        <strain evidence="7">CBS 109367</strain>
    </source>
</reference>
<evidence type="ECO:0000256" key="2">
    <source>
        <dbReference type="ARBA" id="ARBA00022664"/>
    </source>
</evidence>
<dbReference type="InterPro" id="IPR032460">
    <property type="entry name" value="Symplekin/Pta1_N"/>
</dbReference>
<keyword evidence="3" id="KW-0539">Nucleus</keyword>
<comment type="subcellular location">
    <subcellularLocation>
        <location evidence="1">Nucleus</location>
    </subcellularLocation>
</comment>
<evidence type="ECO:0000256" key="3">
    <source>
        <dbReference type="ARBA" id="ARBA00023242"/>
    </source>
</evidence>
<evidence type="ECO:0000313" key="7">
    <source>
        <dbReference type="EMBL" id="KAJ2687481.1"/>
    </source>
</evidence>
<feature type="compositionally biased region" description="Basic and acidic residues" evidence="4">
    <location>
        <begin position="352"/>
        <end position="378"/>
    </location>
</feature>
<feature type="compositionally biased region" description="Basic and acidic residues" evidence="4">
    <location>
        <begin position="399"/>
        <end position="415"/>
    </location>
</feature>
<dbReference type="InterPro" id="IPR011989">
    <property type="entry name" value="ARM-like"/>
</dbReference>
<dbReference type="Pfam" id="PF11935">
    <property type="entry name" value="SYMPK_PTA1_N"/>
    <property type="match status" value="1"/>
</dbReference>
<comment type="caution">
    <text evidence="7">The sequence shown here is derived from an EMBL/GenBank/DDBJ whole genome shotgun (WGS) entry which is preliminary data.</text>
</comment>
<evidence type="ECO:0000256" key="1">
    <source>
        <dbReference type="ARBA" id="ARBA00004123"/>
    </source>
</evidence>
<dbReference type="InterPro" id="IPR021850">
    <property type="entry name" value="Symplekin/Pta1"/>
</dbReference>
<feature type="domain" description="Symplekin/Pta1 N-terminal" evidence="5">
    <location>
        <begin position="132"/>
        <end position="340"/>
    </location>
</feature>
<gene>
    <name evidence="7" type="ORF">IWW39_002895</name>
</gene>
<name>A0A9W8L551_9FUNG</name>
<dbReference type="Proteomes" id="UP001151516">
    <property type="component" value="Unassembled WGS sequence"/>
</dbReference>
<proteinExistence type="predicted"/>
<dbReference type="PANTHER" id="PTHR15245">
    <property type="entry name" value="SYMPLEKIN-RELATED"/>
    <property type="match status" value="1"/>
</dbReference>
<dbReference type="OrthoDB" id="331600at2759"/>
<evidence type="ECO:0000259" key="5">
    <source>
        <dbReference type="Pfam" id="PF11935"/>
    </source>
</evidence>
<feature type="region of interest" description="Disordered" evidence="4">
    <location>
        <begin position="352"/>
        <end position="417"/>
    </location>
</feature>
<evidence type="ECO:0008006" key="9">
    <source>
        <dbReference type="Google" id="ProtNLM"/>
    </source>
</evidence>
<keyword evidence="8" id="KW-1185">Reference proteome</keyword>
<protein>
    <recommendedName>
        <fullName evidence="9">Symplekin</fullName>
    </recommendedName>
</protein>
<dbReference type="GO" id="GO:0005847">
    <property type="term" value="C:mRNA cleavage and polyadenylation specificity factor complex"/>
    <property type="evidence" value="ECO:0007669"/>
    <property type="project" value="TreeGrafter"/>
</dbReference>
<dbReference type="Gene3D" id="1.25.10.10">
    <property type="entry name" value="Leucine-rich Repeat Variant"/>
    <property type="match status" value="1"/>
</dbReference>
<sequence length="1191" mass="130939">MANRVDPQLLSQAVELYTQAVQDTPPNRTKFDHLVDLIHEKPILLYDSFFDKGYEAAAAVIDVCHGGPDAQEDDNLSFLTPPAAWGWVTMEEAACEVPPQALFETKYPDFVRRFLELAHRTLQHRVSTPAPIVRRVVQALTRFWPALIHICIHTNPGDPSWRERYMEMMELDRLLQQLISTADDPALGAHLVKLQETVIAMFTELPHGGADSESSLIDLGQIPDSHAYIDKAALVSRAALAKQQLIQLLPNSDNLRFYNMSFITALLNSMFYLMTLRPQLCGEFLGKLMEWYAIINSSEQGMSNAQLLMISKTVRISLLHLYAQPHMSEFAELLENKLDKVGGKEWSTWLDRKQRQDQRELKEQRERERQERQLRQRSGESSGQRRRPREDDDNDDEEKQSRMLEENAKRVKLDNVGDGASAATEKAAAKEAAIQAVRLVAGTDTDGELAEQLKTSLPELTFDIQPLGTLTPEARDALFIDALRRVVAAGSVVQKFVARHRLQALGASNQPPLAGAGTGNVTESGDVATLPNGISTNAGVLEDSMLMLVRLICSCYVMSKDTGDGGEAVAAEASAKWAKVHECAEAVLESIVQAPRERYGLGILLLYEIWMAVVILDPELGSSPGGHGSKSGSASSALALYLRWSDRIFDAVIKCGMDTTLSQKAAAVAAAAIAAAESASAAVAGPNGSVPHQQQPHLVPQQMPQQDRLILNFVLDAPYIPSAAIKKLAVCLTNADTAVLGYATLDKAMELRPPVVEEGMRVLLTNCGHHERTTRIGCIRAVKKYYTTSAHSSTIENWARMMLKAGIDNAVSESTKVTAEAERVLNEPVESLEPGVDPQQERVATERAIEKKKAAVIQVHKKGDVSIETVLVRQAELLLALCTRNMDLYADVLTAYATAPPPVQSVLRRVVTPLVKSVAATPAKILPALAKFASGAESLVLRTIFILSTEGPPVPASELVSTAMEFCDTRGLDARFIVFVAHGLTKDEALKRLGSVLMLLNGREMQWPLLSEFYSRVTTPYAGSSSLLSPMELLLALHKTASEGVVPMNKVFEGLVVYTDMRKPDGNHVFSTQVIVAALKVLLDEPVISPLMLRTAELYCTRRGGLAGTVTGLMEKLVERQVWDMSEAVFLSFAYCFMALQPGSLRMVNRMPLEALKKMVALLPALKPPLRDYVGKMDESSREKFSWLFAP</sequence>
<dbReference type="InterPro" id="IPR022075">
    <property type="entry name" value="Symplekin_C"/>
</dbReference>
<dbReference type="EMBL" id="JANBTX010000071">
    <property type="protein sequence ID" value="KAJ2687481.1"/>
    <property type="molecule type" value="Genomic_DNA"/>
</dbReference>